<organism evidence="1 2">
    <name type="scientific">Mycena metata</name>
    <dbReference type="NCBI Taxonomy" id="1033252"/>
    <lineage>
        <taxon>Eukaryota</taxon>
        <taxon>Fungi</taxon>
        <taxon>Dikarya</taxon>
        <taxon>Basidiomycota</taxon>
        <taxon>Agaricomycotina</taxon>
        <taxon>Agaricomycetes</taxon>
        <taxon>Agaricomycetidae</taxon>
        <taxon>Agaricales</taxon>
        <taxon>Marasmiineae</taxon>
        <taxon>Mycenaceae</taxon>
        <taxon>Mycena</taxon>
    </lineage>
</organism>
<reference evidence="1" key="1">
    <citation type="submission" date="2023-03" db="EMBL/GenBank/DDBJ databases">
        <title>Massive genome expansion in bonnet fungi (Mycena s.s.) driven by repeated elements and novel gene families across ecological guilds.</title>
        <authorList>
            <consortium name="Lawrence Berkeley National Laboratory"/>
            <person name="Harder C.B."/>
            <person name="Miyauchi S."/>
            <person name="Viragh M."/>
            <person name="Kuo A."/>
            <person name="Thoen E."/>
            <person name="Andreopoulos B."/>
            <person name="Lu D."/>
            <person name="Skrede I."/>
            <person name="Drula E."/>
            <person name="Henrissat B."/>
            <person name="Morin E."/>
            <person name="Kohler A."/>
            <person name="Barry K."/>
            <person name="LaButti K."/>
            <person name="Morin E."/>
            <person name="Salamov A."/>
            <person name="Lipzen A."/>
            <person name="Mereny Z."/>
            <person name="Hegedus B."/>
            <person name="Baldrian P."/>
            <person name="Stursova M."/>
            <person name="Weitz H."/>
            <person name="Taylor A."/>
            <person name="Grigoriev I.V."/>
            <person name="Nagy L.G."/>
            <person name="Martin F."/>
            <person name="Kauserud H."/>
        </authorList>
    </citation>
    <scope>NUCLEOTIDE SEQUENCE</scope>
    <source>
        <strain evidence="1">CBHHK182m</strain>
    </source>
</reference>
<keyword evidence="2" id="KW-1185">Reference proteome</keyword>
<dbReference type="AlphaFoldDB" id="A0AAD7MZW9"/>
<dbReference type="Proteomes" id="UP001215598">
    <property type="component" value="Unassembled WGS sequence"/>
</dbReference>
<gene>
    <name evidence="1" type="ORF">B0H16DRAFT_1464948</name>
</gene>
<comment type="caution">
    <text evidence="1">The sequence shown here is derived from an EMBL/GenBank/DDBJ whole genome shotgun (WGS) entry which is preliminary data.</text>
</comment>
<name>A0AAD7MZW9_9AGAR</name>
<dbReference type="EMBL" id="JARKIB010000103">
    <property type="protein sequence ID" value="KAJ7740391.1"/>
    <property type="molecule type" value="Genomic_DNA"/>
</dbReference>
<accession>A0AAD7MZW9</accession>
<proteinExistence type="predicted"/>
<evidence type="ECO:0000313" key="2">
    <source>
        <dbReference type="Proteomes" id="UP001215598"/>
    </source>
</evidence>
<sequence length="209" mass="22696">MNLLRGLGAVYSRNTTTPELQRYEMEKVLVDDILIKALQFNAVVDFTTSNGTDIYGDSWTGPPSANFSGLNQTDALGALISALYLQNESTSTLSLSAPSPTSLASLVPTPLSHHGRSKIGAIMETGFLVRIFMLFGNGCNFSVASQDNDGYQLYVLGLQLEPNWLQPPWECASDLFDGRQPLLNESNNIGNNLHVLVTADRADLRTVGV</sequence>
<evidence type="ECO:0000313" key="1">
    <source>
        <dbReference type="EMBL" id="KAJ7740391.1"/>
    </source>
</evidence>
<protein>
    <submittedName>
        <fullName evidence="1">Uncharacterized protein</fullName>
    </submittedName>
</protein>